<evidence type="ECO:0000259" key="5">
    <source>
        <dbReference type="PROSITE" id="PS50931"/>
    </source>
</evidence>
<evidence type="ECO:0000256" key="4">
    <source>
        <dbReference type="ARBA" id="ARBA00023163"/>
    </source>
</evidence>
<dbReference type="InterPro" id="IPR000847">
    <property type="entry name" value="LysR_HTH_N"/>
</dbReference>
<comment type="caution">
    <text evidence="6">The sequence shown here is derived from an EMBL/GenBank/DDBJ whole genome shotgun (WGS) entry which is preliminary data.</text>
</comment>
<evidence type="ECO:0000256" key="2">
    <source>
        <dbReference type="ARBA" id="ARBA00023015"/>
    </source>
</evidence>
<feature type="domain" description="HTH lysR-type" evidence="5">
    <location>
        <begin position="5"/>
        <end position="62"/>
    </location>
</feature>
<reference evidence="6 7" key="1">
    <citation type="submission" date="2019-07" db="EMBL/GenBank/DDBJ databases">
        <title>Ln-dependent methylotrophs.</title>
        <authorList>
            <person name="Tani A."/>
        </authorList>
    </citation>
    <scope>NUCLEOTIDE SEQUENCE [LARGE SCALE GENOMIC DNA]</scope>
    <source>
        <strain evidence="6 7">SM89A</strain>
    </source>
</reference>
<accession>A0A549T3J7</accession>
<dbReference type="RefSeq" id="WP_142862056.1">
    <property type="nucleotide sequence ID" value="NZ_VJMF01000020.1"/>
</dbReference>
<evidence type="ECO:0000313" key="6">
    <source>
        <dbReference type="EMBL" id="TRL36467.1"/>
    </source>
</evidence>
<dbReference type="InterPro" id="IPR036388">
    <property type="entry name" value="WH-like_DNA-bd_sf"/>
</dbReference>
<dbReference type="InterPro" id="IPR005119">
    <property type="entry name" value="LysR_subst-bd"/>
</dbReference>
<keyword evidence="4" id="KW-0804">Transcription</keyword>
<dbReference type="Pfam" id="PF03466">
    <property type="entry name" value="LysR_substrate"/>
    <property type="match status" value="1"/>
</dbReference>
<gene>
    <name evidence="6" type="ORF">FM996_04715</name>
</gene>
<dbReference type="PANTHER" id="PTHR30126">
    <property type="entry name" value="HTH-TYPE TRANSCRIPTIONAL REGULATOR"/>
    <property type="match status" value="1"/>
</dbReference>
<dbReference type="Gene3D" id="1.10.10.10">
    <property type="entry name" value="Winged helix-like DNA-binding domain superfamily/Winged helix DNA-binding domain"/>
    <property type="match status" value="1"/>
</dbReference>
<evidence type="ECO:0000256" key="1">
    <source>
        <dbReference type="ARBA" id="ARBA00009437"/>
    </source>
</evidence>
<keyword evidence="3" id="KW-0238">DNA-binding</keyword>
<sequence>MLDGVSLDQLRTFIAAADEGSFSAAGRRLGRAQSVVSQTLANLEGQLGVRLFERKGRYPQLTAEGKALLSEARSVAASMDLFKARARGFAGGLEPELSVIVNVLFPTETLTRAVVDFQAEFPDTPLRIAVEGLGAVIDSVLGRHCSFGIRGPLAIGHPELASEALLDIRYVMVASSRHPLAAHRGAIPTKELARHVQLVLSDRSRMTEGRDFRVFSEKTWRLSDLGVKHAFLRAGLGWGGMPFDFVEADLANGALVQLDLAEMIVGSEMAMSAVYRKDSPPGPAGRWLIERLCHSARRVDPQSSWRP</sequence>
<dbReference type="SUPFAM" id="SSF53850">
    <property type="entry name" value="Periplasmic binding protein-like II"/>
    <property type="match status" value="1"/>
</dbReference>
<dbReference type="EMBL" id="VJMF01000020">
    <property type="protein sequence ID" value="TRL36467.1"/>
    <property type="molecule type" value="Genomic_DNA"/>
</dbReference>
<protein>
    <submittedName>
        <fullName evidence="6">LysR family transcriptional regulator</fullName>
    </submittedName>
</protein>
<proteinExistence type="inferred from homology"/>
<dbReference type="GO" id="GO:0003700">
    <property type="term" value="F:DNA-binding transcription factor activity"/>
    <property type="evidence" value="ECO:0007669"/>
    <property type="project" value="InterPro"/>
</dbReference>
<name>A0A549T3J7_METSR</name>
<dbReference type="GO" id="GO:0000976">
    <property type="term" value="F:transcription cis-regulatory region binding"/>
    <property type="evidence" value="ECO:0007669"/>
    <property type="project" value="TreeGrafter"/>
</dbReference>
<comment type="similarity">
    <text evidence="1">Belongs to the LysR transcriptional regulatory family.</text>
</comment>
<dbReference type="PANTHER" id="PTHR30126:SF91">
    <property type="entry name" value="LYSR FAMILY TRANSCRIPTIONAL REGULATOR"/>
    <property type="match status" value="1"/>
</dbReference>
<keyword evidence="2" id="KW-0805">Transcription regulation</keyword>
<dbReference type="PROSITE" id="PS50931">
    <property type="entry name" value="HTH_LYSR"/>
    <property type="match status" value="1"/>
</dbReference>
<dbReference type="Proteomes" id="UP000316781">
    <property type="component" value="Unassembled WGS sequence"/>
</dbReference>
<evidence type="ECO:0000256" key="3">
    <source>
        <dbReference type="ARBA" id="ARBA00023125"/>
    </source>
</evidence>
<dbReference type="SUPFAM" id="SSF46785">
    <property type="entry name" value="Winged helix' DNA-binding domain"/>
    <property type="match status" value="1"/>
</dbReference>
<dbReference type="Pfam" id="PF00126">
    <property type="entry name" value="HTH_1"/>
    <property type="match status" value="1"/>
</dbReference>
<evidence type="ECO:0000313" key="7">
    <source>
        <dbReference type="Proteomes" id="UP000316781"/>
    </source>
</evidence>
<dbReference type="FunFam" id="1.10.10.10:FF:000001">
    <property type="entry name" value="LysR family transcriptional regulator"/>
    <property type="match status" value="1"/>
</dbReference>
<dbReference type="Gene3D" id="3.40.190.290">
    <property type="match status" value="1"/>
</dbReference>
<dbReference type="PRINTS" id="PR00039">
    <property type="entry name" value="HTHLYSR"/>
</dbReference>
<organism evidence="6 7">
    <name type="scientific">Methylosinus sporium</name>
    <dbReference type="NCBI Taxonomy" id="428"/>
    <lineage>
        <taxon>Bacteria</taxon>
        <taxon>Pseudomonadati</taxon>
        <taxon>Pseudomonadota</taxon>
        <taxon>Alphaproteobacteria</taxon>
        <taxon>Hyphomicrobiales</taxon>
        <taxon>Methylocystaceae</taxon>
        <taxon>Methylosinus</taxon>
    </lineage>
</organism>
<dbReference type="InterPro" id="IPR036390">
    <property type="entry name" value="WH_DNA-bd_sf"/>
</dbReference>
<dbReference type="AlphaFoldDB" id="A0A549T3J7"/>